<proteinExistence type="predicted"/>
<dbReference type="EMBL" id="ML978339">
    <property type="protein sequence ID" value="KAF2023569.1"/>
    <property type="molecule type" value="Genomic_DNA"/>
</dbReference>
<dbReference type="Proteomes" id="UP000799777">
    <property type="component" value="Unassembled WGS sequence"/>
</dbReference>
<reference evidence="1" key="1">
    <citation type="journal article" date="2020" name="Stud. Mycol.">
        <title>101 Dothideomycetes genomes: a test case for predicting lifestyles and emergence of pathogens.</title>
        <authorList>
            <person name="Haridas S."/>
            <person name="Albert R."/>
            <person name="Binder M."/>
            <person name="Bloem J."/>
            <person name="Labutti K."/>
            <person name="Salamov A."/>
            <person name="Andreopoulos B."/>
            <person name="Baker S."/>
            <person name="Barry K."/>
            <person name="Bills G."/>
            <person name="Bluhm B."/>
            <person name="Cannon C."/>
            <person name="Castanera R."/>
            <person name="Culley D."/>
            <person name="Daum C."/>
            <person name="Ezra D."/>
            <person name="Gonzalez J."/>
            <person name="Henrissat B."/>
            <person name="Kuo A."/>
            <person name="Liang C."/>
            <person name="Lipzen A."/>
            <person name="Lutzoni F."/>
            <person name="Magnuson J."/>
            <person name="Mondo S."/>
            <person name="Nolan M."/>
            <person name="Ohm R."/>
            <person name="Pangilinan J."/>
            <person name="Park H.-J."/>
            <person name="Ramirez L."/>
            <person name="Alfaro M."/>
            <person name="Sun H."/>
            <person name="Tritt A."/>
            <person name="Yoshinaga Y."/>
            <person name="Zwiers L.-H."/>
            <person name="Turgeon B."/>
            <person name="Goodwin S."/>
            <person name="Spatafora J."/>
            <person name="Crous P."/>
            <person name="Grigoriev I."/>
        </authorList>
    </citation>
    <scope>NUCLEOTIDE SEQUENCE</scope>
    <source>
        <strain evidence="1">CBS 110217</strain>
    </source>
</reference>
<comment type="caution">
    <text evidence="1">The sequence shown here is derived from an EMBL/GenBank/DDBJ whole genome shotgun (WGS) entry which is preliminary data.</text>
</comment>
<evidence type="ECO:0000313" key="2">
    <source>
        <dbReference type="Proteomes" id="UP000799777"/>
    </source>
</evidence>
<protein>
    <submittedName>
        <fullName evidence="1">Uncharacterized protein</fullName>
    </submittedName>
</protein>
<evidence type="ECO:0000313" key="1">
    <source>
        <dbReference type="EMBL" id="KAF2023569.1"/>
    </source>
</evidence>
<name>A0A9P4GY01_9PLEO</name>
<gene>
    <name evidence="1" type="ORF">EK21DRAFT_118642</name>
</gene>
<organism evidence="1 2">
    <name type="scientific">Setomelanomma holmii</name>
    <dbReference type="NCBI Taxonomy" id="210430"/>
    <lineage>
        <taxon>Eukaryota</taxon>
        <taxon>Fungi</taxon>
        <taxon>Dikarya</taxon>
        <taxon>Ascomycota</taxon>
        <taxon>Pezizomycotina</taxon>
        <taxon>Dothideomycetes</taxon>
        <taxon>Pleosporomycetidae</taxon>
        <taxon>Pleosporales</taxon>
        <taxon>Pleosporineae</taxon>
        <taxon>Phaeosphaeriaceae</taxon>
        <taxon>Setomelanomma</taxon>
    </lineage>
</organism>
<dbReference type="OrthoDB" id="5337308at2759"/>
<dbReference type="AlphaFoldDB" id="A0A9P4GY01"/>
<accession>A0A9P4GY01</accession>
<sequence>MDKTFVKDQTYTVDMKVYKATNAYSPIGINAASGHIFFISTKSATYAARELWKTEPSPADLPALRLQSDIAWVSGIHRHGIIEELLFHNNWYLELGLLNGIAAGYFLAQHNQLGCDKMIHIVTVFRVKEDNDLPKMIFWVKDVPSHPWMPTEPPN</sequence>
<keyword evidence="2" id="KW-1185">Reference proteome</keyword>